<keyword evidence="1" id="KW-0812">Transmembrane</keyword>
<dbReference type="EMBL" id="JAWDGP010007062">
    <property type="protein sequence ID" value="KAK3730720.1"/>
    <property type="molecule type" value="Genomic_DNA"/>
</dbReference>
<accession>A0AAE0Y337</accession>
<sequence>MEILRILTPTVFNSSSKLRTLFMTVIVLYFYYVMMKIKIDLSEGTFYLQASCFPTNGMDHAPLSGKLIKLPKQSRALITDQICRNKRVNLKQVSSIAGLTCDDATPIILSHSAETKAYLGRGSELRFALYHTPSKRLFQMRRRK</sequence>
<gene>
    <name evidence="2" type="ORF">RRG08_041498</name>
</gene>
<organism evidence="2 3">
    <name type="scientific">Elysia crispata</name>
    <name type="common">lettuce slug</name>
    <dbReference type="NCBI Taxonomy" id="231223"/>
    <lineage>
        <taxon>Eukaryota</taxon>
        <taxon>Metazoa</taxon>
        <taxon>Spiralia</taxon>
        <taxon>Lophotrochozoa</taxon>
        <taxon>Mollusca</taxon>
        <taxon>Gastropoda</taxon>
        <taxon>Heterobranchia</taxon>
        <taxon>Euthyneura</taxon>
        <taxon>Panpulmonata</taxon>
        <taxon>Sacoglossa</taxon>
        <taxon>Placobranchoidea</taxon>
        <taxon>Plakobranchidae</taxon>
        <taxon>Elysia</taxon>
    </lineage>
</organism>
<keyword evidence="3" id="KW-1185">Reference proteome</keyword>
<keyword evidence="1" id="KW-1133">Transmembrane helix</keyword>
<name>A0AAE0Y337_9GAST</name>
<dbReference type="AlphaFoldDB" id="A0AAE0Y337"/>
<keyword evidence="1" id="KW-0472">Membrane</keyword>
<evidence type="ECO:0000313" key="3">
    <source>
        <dbReference type="Proteomes" id="UP001283361"/>
    </source>
</evidence>
<comment type="caution">
    <text evidence="2">The sequence shown here is derived from an EMBL/GenBank/DDBJ whole genome shotgun (WGS) entry which is preliminary data.</text>
</comment>
<evidence type="ECO:0000313" key="2">
    <source>
        <dbReference type="EMBL" id="KAK3730720.1"/>
    </source>
</evidence>
<dbReference type="Proteomes" id="UP001283361">
    <property type="component" value="Unassembled WGS sequence"/>
</dbReference>
<evidence type="ECO:0000256" key="1">
    <source>
        <dbReference type="SAM" id="Phobius"/>
    </source>
</evidence>
<protein>
    <submittedName>
        <fullName evidence="2">Uncharacterized protein</fullName>
    </submittedName>
</protein>
<proteinExistence type="predicted"/>
<feature type="transmembrane region" description="Helical" evidence="1">
    <location>
        <begin position="18"/>
        <end position="34"/>
    </location>
</feature>
<reference evidence="2" key="1">
    <citation type="journal article" date="2023" name="G3 (Bethesda)">
        <title>A reference genome for the long-term kleptoplast-retaining sea slug Elysia crispata morphotype clarki.</title>
        <authorList>
            <person name="Eastman K.E."/>
            <person name="Pendleton A.L."/>
            <person name="Shaikh M.A."/>
            <person name="Suttiyut T."/>
            <person name="Ogas R."/>
            <person name="Tomko P."/>
            <person name="Gavelis G."/>
            <person name="Widhalm J.R."/>
            <person name="Wisecaver J.H."/>
        </authorList>
    </citation>
    <scope>NUCLEOTIDE SEQUENCE</scope>
    <source>
        <strain evidence="2">ECLA1</strain>
    </source>
</reference>